<evidence type="ECO:0000256" key="1">
    <source>
        <dbReference type="ARBA" id="ARBA00008791"/>
    </source>
</evidence>
<dbReference type="RefSeq" id="WP_371754300.1">
    <property type="nucleotide sequence ID" value="NZ_JAYJLD010000014.1"/>
</dbReference>
<reference evidence="3" key="1">
    <citation type="submission" date="2023-12" db="EMBL/GenBank/DDBJ databases">
        <title>Fervidustalea candida gen. nov., sp. nov., a novel member of the family Paenibacillaceae isolated from a geothermal area.</title>
        <authorList>
            <person name="Li W.-J."/>
            <person name="Jiao J.-Y."/>
            <person name="Chen Y."/>
        </authorList>
    </citation>
    <scope>NUCLEOTIDE SEQUENCE</scope>
    <source>
        <strain evidence="3">SYSU GA230002</strain>
    </source>
</reference>
<dbReference type="InterPro" id="IPR006015">
    <property type="entry name" value="Universal_stress_UspA"/>
</dbReference>
<gene>
    <name evidence="3" type="ORF">VF724_10960</name>
</gene>
<organism evidence="3 4">
    <name type="scientific">Ferviditalea candida</name>
    <dbReference type="NCBI Taxonomy" id="3108399"/>
    <lineage>
        <taxon>Bacteria</taxon>
        <taxon>Bacillati</taxon>
        <taxon>Bacillota</taxon>
        <taxon>Bacilli</taxon>
        <taxon>Bacillales</taxon>
        <taxon>Paenibacillaceae</taxon>
        <taxon>Ferviditalea</taxon>
    </lineage>
</organism>
<dbReference type="CDD" id="cd00293">
    <property type="entry name" value="USP-like"/>
    <property type="match status" value="1"/>
</dbReference>
<dbReference type="Pfam" id="PF00582">
    <property type="entry name" value="Usp"/>
    <property type="match status" value="1"/>
</dbReference>
<comment type="caution">
    <text evidence="3">The sequence shown here is derived from an EMBL/GenBank/DDBJ whole genome shotgun (WGS) entry which is preliminary data.</text>
</comment>
<dbReference type="Proteomes" id="UP001310386">
    <property type="component" value="Unassembled WGS sequence"/>
</dbReference>
<dbReference type="PRINTS" id="PR01438">
    <property type="entry name" value="UNVRSLSTRESS"/>
</dbReference>
<comment type="similarity">
    <text evidence="1">Belongs to the universal stress protein A family.</text>
</comment>
<dbReference type="EMBL" id="JAYJLD010000014">
    <property type="protein sequence ID" value="MEB3102182.1"/>
    <property type="molecule type" value="Genomic_DNA"/>
</dbReference>
<accession>A0ABU5ZK11</accession>
<protein>
    <submittedName>
        <fullName evidence="3">Universal stress protein</fullName>
    </submittedName>
</protein>
<dbReference type="PANTHER" id="PTHR46268:SF6">
    <property type="entry name" value="UNIVERSAL STRESS PROTEIN UP12"/>
    <property type="match status" value="1"/>
</dbReference>
<name>A0ABU5ZK11_9BACL</name>
<feature type="domain" description="UspA" evidence="2">
    <location>
        <begin position="4"/>
        <end position="144"/>
    </location>
</feature>
<dbReference type="SUPFAM" id="SSF52402">
    <property type="entry name" value="Adenine nucleotide alpha hydrolases-like"/>
    <property type="match status" value="1"/>
</dbReference>
<evidence type="ECO:0000313" key="4">
    <source>
        <dbReference type="Proteomes" id="UP001310386"/>
    </source>
</evidence>
<keyword evidence="4" id="KW-1185">Reference proteome</keyword>
<evidence type="ECO:0000313" key="3">
    <source>
        <dbReference type="EMBL" id="MEB3102182.1"/>
    </source>
</evidence>
<sequence>MVFSKILVAYDGSPAADKALETAVELAKLNREIRIEALHVAKFPILIIGEGYISVTPDMQQKFQEEAEKIADRARAKLEAAGANHSVQMLEGEPASMIAEYARQNGFDLILIGSRGMSELKELFLGSVSHNVVQHSRIPVLVVK</sequence>
<evidence type="ECO:0000259" key="2">
    <source>
        <dbReference type="Pfam" id="PF00582"/>
    </source>
</evidence>
<dbReference type="InterPro" id="IPR006016">
    <property type="entry name" value="UspA"/>
</dbReference>
<dbReference type="PANTHER" id="PTHR46268">
    <property type="entry name" value="STRESS RESPONSE PROTEIN NHAX"/>
    <property type="match status" value="1"/>
</dbReference>
<dbReference type="InterPro" id="IPR014729">
    <property type="entry name" value="Rossmann-like_a/b/a_fold"/>
</dbReference>
<proteinExistence type="inferred from homology"/>
<dbReference type="Gene3D" id="3.40.50.620">
    <property type="entry name" value="HUPs"/>
    <property type="match status" value="1"/>
</dbReference>